<dbReference type="EMBL" id="GG698803">
    <property type="protein sequence ID" value="EEU30332.1"/>
    <property type="molecule type" value="Genomic_DNA"/>
</dbReference>
<dbReference type="SUPFAM" id="SSF51735">
    <property type="entry name" value="NAD(P)-binding Rossmann-fold domains"/>
    <property type="match status" value="1"/>
</dbReference>
<dbReference type="PANTHER" id="PTHR47129:SF1">
    <property type="entry name" value="NMRA-LIKE DOMAIN-CONTAINING PROTEIN"/>
    <property type="match status" value="1"/>
</dbReference>
<feature type="domain" description="NmrA-like" evidence="1">
    <location>
        <begin position="4"/>
        <end position="251"/>
    </location>
</feature>
<dbReference type="Gene3D" id="3.90.25.10">
    <property type="entry name" value="UDP-galactose 4-epimerase, domain 1"/>
    <property type="match status" value="1"/>
</dbReference>
<dbReference type="STRING" id="575594.HMPREF0501_00710"/>
<dbReference type="InterPro" id="IPR036291">
    <property type="entry name" value="NAD(P)-bd_dom_sf"/>
</dbReference>
<evidence type="ECO:0000313" key="2">
    <source>
        <dbReference type="EMBL" id="EEU30332.1"/>
    </source>
</evidence>
<dbReference type="HOGENOM" id="CLU_007383_10_7_9"/>
<reference evidence="2 3" key="1">
    <citation type="submission" date="2009-06" db="EMBL/GenBank/DDBJ databases">
        <title>The Genome Sequence of Lactobacillus coleohominis strain 101-4-CHN.</title>
        <authorList>
            <consortium name="The Broad Institute Genome Sequencing Platform"/>
            <person name="Ward D."/>
            <person name="Young S.K."/>
            <person name="Zeng Q."/>
            <person name="Koehrsen M."/>
            <person name="Alvarado L."/>
            <person name="Berlin A."/>
            <person name="Borenstein D."/>
            <person name="Chen Z."/>
            <person name="Engels R."/>
            <person name="Freedman E."/>
            <person name="Gellesch M."/>
            <person name="Goldberg J."/>
            <person name="Griggs A."/>
            <person name="Gujja S."/>
            <person name="Heiman D."/>
            <person name="Hepburn T."/>
            <person name="Howarth C."/>
            <person name="Jen D."/>
            <person name="Larson L."/>
            <person name="Lewis B."/>
            <person name="Mehta T."/>
            <person name="Park D."/>
            <person name="Pearson M."/>
            <person name="Roberts A."/>
            <person name="Saif S."/>
            <person name="Shea T."/>
            <person name="Shenoy N."/>
            <person name="Sisk P."/>
            <person name="Stolte C."/>
            <person name="Sykes S."/>
            <person name="Walk T."/>
            <person name="White J."/>
            <person name="Yandava C."/>
            <person name="Liu Y."/>
            <person name="Xu Q."/>
            <person name="Lander E."/>
            <person name="Nusbaum C."/>
            <person name="Galagan J."/>
            <person name="Birren B."/>
        </authorList>
    </citation>
    <scope>NUCLEOTIDE SEQUENCE [LARGE SCALE GENOMIC DNA]</scope>
    <source>
        <strain evidence="2 3">101-4-CHN</strain>
    </source>
</reference>
<protein>
    <submittedName>
        <fullName evidence="2">NmrA family protein</fullName>
    </submittedName>
</protein>
<proteinExistence type="predicted"/>
<dbReference type="OrthoDB" id="152510at2"/>
<dbReference type="Pfam" id="PF05368">
    <property type="entry name" value="NmrA"/>
    <property type="match status" value="1"/>
</dbReference>
<dbReference type="InterPro" id="IPR052718">
    <property type="entry name" value="NmrA-type_oxidoreductase"/>
</dbReference>
<evidence type="ECO:0000313" key="3">
    <source>
        <dbReference type="Proteomes" id="UP000003987"/>
    </source>
</evidence>
<dbReference type="Gene3D" id="3.40.50.720">
    <property type="entry name" value="NAD(P)-binding Rossmann-like Domain"/>
    <property type="match status" value="1"/>
</dbReference>
<name>C7XVG6_9LACO</name>
<dbReference type="Proteomes" id="UP000003987">
    <property type="component" value="Unassembled WGS sequence"/>
</dbReference>
<dbReference type="eggNOG" id="COG0702">
    <property type="taxonomic scope" value="Bacteria"/>
</dbReference>
<dbReference type="PANTHER" id="PTHR47129">
    <property type="entry name" value="QUINONE OXIDOREDUCTASE 2"/>
    <property type="match status" value="1"/>
</dbReference>
<dbReference type="InterPro" id="IPR008030">
    <property type="entry name" value="NmrA-like"/>
</dbReference>
<gene>
    <name evidence="2" type="ORF">HMPREF0501_00710</name>
</gene>
<dbReference type="RefSeq" id="WP_006916515.1">
    <property type="nucleotide sequence ID" value="NZ_GG698803.1"/>
</dbReference>
<accession>C7XVG6</accession>
<organism evidence="2 3">
    <name type="scientific">Limosilactobacillus coleohominis 101-4-CHN</name>
    <dbReference type="NCBI Taxonomy" id="575594"/>
    <lineage>
        <taxon>Bacteria</taxon>
        <taxon>Bacillati</taxon>
        <taxon>Bacillota</taxon>
        <taxon>Bacilli</taxon>
        <taxon>Lactobacillales</taxon>
        <taxon>Lactobacillaceae</taxon>
        <taxon>Limosilactobacillus</taxon>
    </lineage>
</organism>
<keyword evidence="3" id="KW-1185">Reference proteome</keyword>
<sequence length="288" mass="32464">MKYLVTGASGHLGQKVVRHLRNYVDEADIRVGVHNMKKASLFDETNMTVTHLDYTDPTTIDQSFTSIDVLIYIPSITYNLIQRVQEFENVLAGAKRNEIESFIFVSFFADQINNPFQMSPFYAYVPRRLAGSGLAYAYVRNTLYADPLVPYLPELIERGHLIYPVGDQPLSFISRDDSAKAIASLAVQPTMRNHGQSYLLSMPQNYNMIELAKIMTDVTGQSISYRPVTVEQFGRIYQHDGGAELASMYDAGGRGLMSATSNDFRRLTGEDPVTMDRFLHANYQKSSL</sequence>
<evidence type="ECO:0000259" key="1">
    <source>
        <dbReference type="Pfam" id="PF05368"/>
    </source>
</evidence>
<dbReference type="AlphaFoldDB" id="C7XVG6"/>